<feature type="compositionally biased region" description="Basic and acidic residues" evidence="1">
    <location>
        <begin position="20"/>
        <end position="29"/>
    </location>
</feature>
<dbReference type="AlphaFoldDB" id="A0A8D8GS19"/>
<feature type="region of interest" description="Disordered" evidence="1">
    <location>
        <begin position="87"/>
        <end position="139"/>
    </location>
</feature>
<feature type="compositionally biased region" description="Polar residues" evidence="1">
    <location>
        <begin position="1"/>
        <end position="16"/>
    </location>
</feature>
<proteinExistence type="predicted"/>
<dbReference type="EMBL" id="HBUE01281197">
    <property type="protein sequence ID" value="CAG6569145.1"/>
    <property type="molecule type" value="Transcribed_RNA"/>
</dbReference>
<evidence type="ECO:0000256" key="1">
    <source>
        <dbReference type="SAM" id="MobiDB-lite"/>
    </source>
</evidence>
<sequence>MMPNMPETQHPTSHPAMQQHHLESSQQRGEKWFLHRSSAKLSVVETRLDAYLFGGRFPGITNQPTFTIPVNFPPAFNMVAAVALQPAAGSGGSAKSSGVESAPLSSTAAAGSESRSAAAQKLQNYQQDQKKMQHHRGRLNRSGEYEAYAIVPLL</sequence>
<feature type="region of interest" description="Disordered" evidence="1">
    <location>
        <begin position="1"/>
        <end position="29"/>
    </location>
</feature>
<dbReference type="EMBL" id="HBUE01175668">
    <property type="protein sequence ID" value="CAG6517620.1"/>
    <property type="molecule type" value="Transcribed_RNA"/>
</dbReference>
<feature type="compositionally biased region" description="Low complexity" evidence="1">
    <location>
        <begin position="93"/>
        <end position="119"/>
    </location>
</feature>
<protein>
    <submittedName>
        <fullName evidence="2">(northern house mosquito) hypothetical protein</fullName>
    </submittedName>
</protein>
<reference evidence="2" key="1">
    <citation type="submission" date="2021-05" db="EMBL/GenBank/DDBJ databases">
        <authorList>
            <person name="Alioto T."/>
            <person name="Alioto T."/>
            <person name="Gomez Garrido J."/>
        </authorList>
    </citation>
    <scope>NUCLEOTIDE SEQUENCE</scope>
</reference>
<evidence type="ECO:0000313" key="2">
    <source>
        <dbReference type="EMBL" id="CAG6517620.1"/>
    </source>
</evidence>
<accession>A0A8D8GS19</accession>
<organism evidence="2">
    <name type="scientific">Culex pipiens</name>
    <name type="common">House mosquito</name>
    <dbReference type="NCBI Taxonomy" id="7175"/>
    <lineage>
        <taxon>Eukaryota</taxon>
        <taxon>Metazoa</taxon>
        <taxon>Ecdysozoa</taxon>
        <taxon>Arthropoda</taxon>
        <taxon>Hexapoda</taxon>
        <taxon>Insecta</taxon>
        <taxon>Pterygota</taxon>
        <taxon>Neoptera</taxon>
        <taxon>Endopterygota</taxon>
        <taxon>Diptera</taxon>
        <taxon>Nematocera</taxon>
        <taxon>Culicoidea</taxon>
        <taxon>Culicidae</taxon>
        <taxon>Culicinae</taxon>
        <taxon>Culicini</taxon>
        <taxon>Culex</taxon>
        <taxon>Culex</taxon>
    </lineage>
</organism>
<name>A0A8D8GS19_CULPI</name>